<feature type="region of interest" description="Disordered" evidence="1">
    <location>
        <begin position="295"/>
        <end position="340"/>
    </location>
</feature>
<evidence type="ECO:0000256" key="1">
    <source>
        <dbReference type="SAM" id="MobiDB-lite"/>
    </source>
</evidence>
<feature type="compositionally biased region" description="Basic and acidic residues" evidence="1">
    <location>
        <begin position="295"/>
        <end position="314"/>
    </location>
</feature>
<dbReference type="VEuPathDB" id="TriTrypDB:BSAL_66410"/>
<dbReference type="EMBL" id="CYKH01000420">
    <property type="protein sequence ID" value="CUF85060.1"/>
    <property type="molecule type" value="Genomic_DNA"/>
</dbReference>
<evidence type="ECO:0000313" key="2">
    <source>
        <dbReference type="EMBL" id="CUF85060.1"/>
    </source>
</evidence>
<protein>
    <submittedName>
        <fullName evidence="2">Uncharacterized protein</fullName>
    </submittedName>
</protein>
<gene>
    <name evidence="2" type="ORF">BSAL_66410</name>
</gene>
<keyword evidence="3" id="KW-1185">Reference proteome</keyword>
<reference evidence="3" key="1">
    <citation type="submission" date="2015-09" db="EMBL/GenBank/DDBJ databases">
        <authorList>
            <consortium name="Pathogen Informatics"/>
        </authorList>
    </citation>
    <scope>NUCLEOTIDE SEQUENCE [LARGE SCALE GENOMIC DNA]</scope>
    <source>
        <strain evidence="3">Lake Konstanz</strain>
    </source>
</reference>
<name>A0A0S4IZ34_BODSA</name>
<proteinExistence type="predicted"/>
<organism evidence="2 3">
    <name type="scientific">Bodo saltans</name>
    <name type="common">Flagellated protozoan</name>
    <dbReference type="NCBI Taxonomy" id="75058"/>
    <lineage>
        <taxon>Eukaryota</taxon>
        <taxon>Discoba</taxon>
        <taxon>Euglenozoa</taxon>
        <taxon>Kinetoplastea</taxon>
        <taxon>Metakinetoplastina</taxon>
        <taxon>Eubodonida</taxon>
        <taxon>Bodonidae</taxon>
        <taxon>Bodo</taxon>
    </lineage>
</organism>
<dbReference type="AlphaFoldDB" id="A0A0S4IZ34"/>
<sequence length="340" mass="36100">MPPKKPVAPAPVAAAVDTRTPLEIEYDLAVESIVALNDQLQRCKDGILEMATLAAKIRGLEMDLQPKEIEQKNVQAAFSKLVEAASGLKRPVGMLRTQAAAAAAIQDDIAAAAAAETPVVAAGSVSPVQPGSRPGTVPAPILLPPAGANAASHGAASAPPATAPADDFNDKEILRILGAASRSFMLSTLQGLFDTPVTSSEKKAELEDRTDLVALATACKRQENARLDPDLTCPLGVEPSVFFDLLKLRAQRIIAERSASDVIVQLNEAKAAVQKRKDEGASKVLQKRLEKQIEDGRKRVSELQREKDSQEMSRRAAAMLAQQHEPTPSPTPAKPKSAKK</sequence>
<accession>A0A0S4IZ34</accession>
<dbReference type="Proteomes" id="UP000051952">
    <property type="component" value="Unassembled WGS sequence"/>
</dbReference>
<evidence type="ECO:0000313" key="3">
    <source>
        <dbReference type="Proteomes" id="UP000051952"/>
    </source>
</evidence>